<reference evidence="2 3" key="1">
    <citation type="journal article" date="2013" name="ISME J.">
        <title>Comparative genomics of pathogenic lineages of Vibrio nigripulchritudo identifies virulence-associated traits.</title>
        <authorList>
            <person name="Goudenege D."/>
            <person name="Labreuche Y."/>
            <person name="Krin E."/>
            <person name="Ansquer D."/>
            <person name="Mangenot S."/>
            <person name="Calteau A."/>
            <person name="Medigue C."/>
            <person name="Mazel D."/>
            <person name="Polz M.F."/>
            <person name="Le Roux F."/>
        </authorList>
    </citation>
    <scope>NUCLEOTIDE SEQUENCE [LARGE SCALE GENOMIC DNA]</scope>
    <source>
        <strain evidence="2 3">SOn1</strain>
    </source>
</reference>
<dbReference type="InterPro" id="IPR015947">
    <property type="entry name" value="PUA-like_sf"/>
</dbReference>
<dbReference type="Gene3D" id="1.10.4060.10">
    <property type="entry name" value="BPP1347 like domain"/>
    <property type="match status" value="1"/>
</dbReference>
<dbReference type="SMART" id="SM00464">
    <property type="entry name" value="LON"/>
    <property type="match status" value="1"/>
</dbReference>
<dbReference type="Pfam" id="PF02190">
    <property type="entry name" value="LON_substr_bdg"/>
    <property type="match status" value="1"/>
</dbReference>
<evidence type="ECO:0000313" key="2">
    <source>
        <dbReference type="EMBL" id="CCO48321.1"/>
    </source>
</evidence>
<gene>
    <name evidence="2" type="ORF">VIBNISOn1_490020</name>
</gene>
<dbReference type="PROSITE" id="PS51787">
    <property type="entry name" value="LON_N"/>
    <property type="match status" value="1"/>
</dbReference>
<evidence type="ECO:0000259" key="1">
    <source>
        <dbReference type="PROSITE" id="PS51787"/>
    </source>
</evidence>
<organism evidence="2 3">
    <name type="scientific">Vibrio nigripulchritudo SOn1</name>
    <dbReference type="NCBI Taxonomy" id="1238450"/>
    <lineage>
        <taxon>Bacteria</taxon>
        <taxon>Pseudomonadati</taxon>
        <taxon>Pseudomonadota</taxon>
        <taxon>Gammaproteobacteria</taxon>
        <taxon>Vibrionales</taxon>
        <taxon>Vibrionaceae</taxon>
        <taxon>Vibrio</taxon>
    </lineage>
</organism>
<dbReference type="InterPro" id="IPR003111">
    <property type="entry name" value="Lon_prtase_N"/>
</dbReference>
<dbReference type="AlphaFoldDB" id="A0AAV2VUL7"/>
<name>A0AAV2VUL7_9VIBR</name>
<accession>A0AAV2VUL7</accession>
<dbReference type="InterPro" id="IPR046336">
    <property type="entry name" value="Lon_prtase_N_sf"/>
</dbReference>
<protein>
    <submittedName>
        <fullName evidence="2">Peptidase S16 (Lon family)</fullName>
    </submittedName>
</protein>
<dbReference type="EMBL" id="CAOF01000141">
    <property type="protein sequence ID" value="CCO48321.1"/>
    <property type="molecule type" value="Genomic_DNA"/>
</dbReference>
<dbReference type="Gene3D" id="2.30.130.40">
    <property type="entry name" value="LON domain-like"/>
    <property type="match status" value="1"/>
</dbReference>
<dbReference type="Proteomes" id="UP000018211">
    <property type="component" value="Unassembled WGS sequence"/>
</dbReference>
<proteinExistence type="predicted"/>
<dbReference type="RefSeq" id="WP_022612838.1">
    <property type="nucleotide sequence ID" value="NZ_LK391965.1"/>
</dbReference>
<dbReference type="PANTHER" id="PTHR46732">
    <property type="entry name" value="ATP-DEPENDENT PROTEASE LA (LON) DOMAIN PROTEIN"/>
    <property type="match status" value="1"/>
</dbReference>
<sequence length="191" mass="21892">MSLITKIFPLSSVVLPEGKMNLRIFEPRYKRLVKECCQNGEGFVICLVSDSNDASPHNISQIGTLVEIVDFETLDDGLLGITVYGKQRIRVKRVWSEHDGLRVGEIEHLPNWQTHSFGESSEHVAKQLQEVYQQFPQVKKLYEQCFFDDATWVSQRWLELLPINQSKFDLLVSQDSCIATLDFLSDAIDSK</sequence>
<feature type="domain" description="Lon N-terminal" evidence="1">
    <location>
        <begin position="1"/>
        <end position="191"/>
    </location>
</feature>
<dbReference type="PANTHER" id="PTHR46732:SF8">
    <property type="entry name" value="ATP-DEPENDENT PROTEASE LA (LON) DOMAIN PROTEIN"/>
    <property type="match status" value="1"/>
</dbReference>
<evidence type="ECO:0000313" key="3">
    <source>
        <dbReference type="Proteomes" id="UP000018211"/>
    </source>
</evidence>
<comment type="caution">
    <text evidence="2">The sequence shown here is derived from an EMBL/GenBank/DDBJ whole genome shotgun (WGS) entry which is preliminary data.</text>
</comment>
<dbReference type="SUPFAM" id="SSF88697">
    <property type="entry name" value="PUA domain-like"/>
    <property type="match status" value="1"/>
</dbReference>